<sequence>MTILITGATGSVGRYVVDLLVTAGAPVRALTRTPDAAGLPPGTEVFEGDLLRPDSLVPALAGVERLYLFPEPATAHEVVDRAKRAGVAHIVVLSSDAVTEGSDPDHHRPVEEAVEASGLAWTHVRPGEFAANKLSLWHRSIRAEGVVRSAYPTAVGAPVHEADVAAVAAAALLEDGHAGAVHRVSGPSALAVRDQVAALARGLDRALRLVEVGHDEARADMLRDGFPESVADYILAHQARWVDRPAPVHDTVRRLTGRPAHDLARWGADHRQDFR</sequence>
<dbReference type="InterPro" id="IPR051604">
    <property type="entry name" value="Ergot_Alk_Oxidoreductase"/>
</dbReference>
<dbReference type="InterPro" id="IPR036291">
    <property type="entry name" value="NAD(P)-bd_dom_sf"/>
</dbReference>
<dbReference type="InterPro" id="IPR016040">
    <property type="entry name" value="NAD(P)-bd_dom"/>
</dbReference>
<evidence type="ECO:0000313" key="3">
    <source>
        <dbReference type="Proteomes" id="UP000325529"/>
    </source>
</evidence>
<reference evidence="2 3" key="1">
    <citation type="submission" date="2017-09" db="EMBL/GenBank/DDBJ databases">
        <authorList>
            <person name="Lee N."/>
            <person name="Cho B.-K."/>
        </authorList>
    </citation>
    <scope>NUCLEOTIDE SEQUENCE [LARGE SCALE GENOMIC DNA]</scope>
    <source>
        <strain evidence="2 3">ATCC 12853</strain>
    </source>
</reference>
<accession>A0A5J6GPB4</accession>
<dbReference type="EMBL" id="CP023699">
    <property type="protein sequence ID" value="QEU96262.1"/>
    <property type="molecule type" value="Genomic_DNA"/>
</dbReference>
<dbReference type="RefSeq" id="WP_055547683.1">
    <property type="nucleotide sequence ID" value="NZ_CP023699.1"/>
</dbReference>
<dbReference type="SUPFAM" id="SSF51735">
    <property type="entry name" value="NAD(P)-binding Rossmann-fold domains"/>
    <property type="match status" value="1"/>
</dbReference>
<proteinExistence type="predicted"/>
<gene>
    <name evidence="2" type="ORF">CP970_39780</name>
</gene>
<dbReference type="Gene3D" id="3.90.25.10">
    <property type="entry name" value="UDP-galactose 4-epimerase, domain 1"/>
    <property type="match status" value="1"/>
</dbReference>
<dbReference type="Gene3D" id="3.40.50.720">
    <property type="entry name" value="NAD(P)-binding Rossmann-like Domain"/>
    <property type="match status" value="1"/>
</dbReference>
<dbReference type="PANTHER" id="PTHR43162:SF1">
    <property type="entry name" value="PRESTALK A DIFFERENTIATION PROTEIN A"/>
    <property type="match status" value="1"/>
</dbReference>
<name>A0A5J6GPB4_STRKN</name>
<dbReference type="Pfam" id="PF13460">
    <property type="entry name" value="NAD_binding_10"/>
    <property type="match status" value="1"/>
</dbReference>
<dbReference type="AlphaFoldDB" id="A0A5J6GPB4"/>
<dbReference type="Proteomes" id="UP000325529">
    <property type="component" value="Chromosome"/>
</dbReference>
<dbReference type="OrthoDB" id="116343at2"/>
<keyword evidence="3" id="KW-1185">Reference proteome</keyword>
<feature type="domain" description="NAD(P)-binding" evidence="1">
    <location>
        <begin position="7"/>
        <end position="174"/>
    </location>
</feature>
<protein>
    <submittedName>
        <fullName evidence="2">NAD-dependent epimerase/dehydratase family protein</fullName>
    </submittedName>
</protein>
<evidence type="ECO:0000313" key="2">
    <source>
        <dbReference type="EMBL" id="QEU96262.1"/>
    </source>
</evidence>
<organism evidence="2 3">
    <name type="scientific">Streptomyces kanamyceticus</name>
    <dbReference type="NCBI Taxonomy" id="1967"/>
    <lineage>
        <taxon>Bacteria</taxon>
        <taxon>Bacillati</taxon>
        <taxon>Actinomycetota</taxon>
        <taxon>Actinomycetes</taxon>
        <taxon>Kitasatosporales</taxon>
        <taxon>Streptomycetaceae</taxon>
        <taxon>Streptomyces</taxon>
    </lineage>
</organism>
<evidence type="ECO:0000259" key="1">
    <source>
        <dbReference type="Pfam" id="PF13460"/>
    </source>
</evidence>
<dbReference type="KEGG" id="ska:CP970_39780"/>
<dbReference type="PANTHER" id="PTHR43162">
    <property type="match status" value="1"/>
</dbReference>